<evidence type="ECO:0000313" key="3">
    <source>
        <dbReference type="Proteomes" id="UP000317171"/>
    </source>
</evidence>
<evidence type="ECO:0000256" key="1">
    <source>
        <dbReference type="SAM" id="Phobius"/>
    </source>
</evidence>
<name>A0A517RAM6_9PLAN</name>
<dbReference type="OrthoDB" id="292177at2"/>
<dbReference type="Proteomes" id="UP000317171">
    <property type="component" value="Chromosome"/>
</dbReference>
<dbReference type="RefSeq" id="WP_145211634.1">
    <property type="nucleotide sequence ID" value="NZ_CP036269.1"/>
</dbReference>
<gene>
    <name evidence="2" type="ORF">Pan241w_09700</name>
</gene>
<keyword evidence="1" id="KW-1133">Transmembrane helix</keyword>
<organism evidence="2 3">
    <name type="scientific">Gimesia alba</name>
    <dbReference type="NCBI Taxonomy" id="2527973"/>
    <lineage>
        <taxon>Bacteria</taxon>
        <taxon>Pseudomonadati</taxon>
        <taxon>Planctomycetota</taxon>
        <taxon>Planctomycetia</taxon>
        <taxon>Planctomycetales</taxon>
        <taxon>Planctomycetaceae</taxon>
        <taxon>Gimesia</taxon>
    </lineage>
</organism>
<sequence>MSVSFQKSGWFIRGIIVFCLTLMVFVSGILIQGATSGGSASGRLANGRSVQARSDAWSLETRFSGDTAMIDTAGYKIVVAPRELKVDGKPVAKIDVAVKAVDVNVQGGTVTFMANGKSVGTYRR</sequence>
<evidence type="ECO:0000313" key="2">
    <source>
        <dbReference type="EMBL" id="QDT40911.1"/>
    </source>
</evidence>
<keyword evidence="3" id="KW-1185">Reference proteome</keyword>
<dbReference type="AlphaFoldDB" id="A0A517RAM6"/>
<accession>A0A517RAM6</accession>
<dbReference type="EMBL" id="CP036269">
    <property type="protein sequence ID" value="QDT40911.1"/>
    <property type="molecule type" value="Genomic_DNA"/>
</dbReference>
<keyword evidence="1" id="KW-0472">Membrane</keyword>
<reference evidence="2 3" key="1">
    <citation type="submission" date="2019-02" db="EMBL/GenBank/DDBJ databases">
        <title>Deep-cultivation of Planctomycetes and their phenomic and genomic characterization uncovers novel biology.</title>
        <authorList>
            <person name="Wiegand S."/>
            <person name="Jogler M."/>
            <person name="Boedeker C."/>
            <person name="Pinto D."/>
            <person name="Vollmers J."/>
            <person name="Rivas-Marin E."/>
            <person name="Kohn T."/>
            <person name="Peeters S.H."/>
            <person name="Heuer A."/>
            <person name="Rast P."/>
            <person name="Oberbeckmann S."/>
            <person name="Bunk B."/>
            <person name="Jeske O."/>
            <person name="Meyerdierks A."/>
            <person name="Storesund J.E."/>
            <person name="Kallscheuer N."/>
            <person name="Luecker S."/>
            <person name="Lage O.M."/>
            <person name="Pohl T."/>
            <person name="Merkel B.J."/>
            <person name="Hornburger P."/>
            <person name="Mueller R.-W."/>
            <person name="Bruemmer F."/>
            <person name="Labrenz M."/>
            <person name="Spormann A.M."/>
            <person name="Op den Camp H."/>
            <person name="Overmann J."/>
            <person name="Amann R."/>
            <person name="Jetten M.S.M."/>
            <person name="Mascher T."/>
            <person name="Medema M.H."/>
            <person name="Devos D.P."/>
            <person name="Kaster A.-K."/>
            <person name="Ovreas L."/>
            <person name="Rohde M."/>
            <person name="Galperin M.Y."/>
            <person name="Jogler C."/>
        </authorList>
    </citation>
    <scope>NUCLEOTIDE SEQUENCE [LARGE SCALE GENOMIC DNA]</scope>
    <source>
        <strain evidence="2 3">Pan241w</strain>
    </source>
</reference>
<keyword evidence="1" id="KW-0812">Transmembrane</keyword>
<proteinExistence type="predicted"/>
<dbReference type="KEGG" id="gaz:Pan241w_09700"/>
<feature type="transmembrane region" description="Helical" evidence="1">
    <location>
        <begin position="12"/>
        <end position="31"/>
    </location>
</feature>
<protein>
    <submittedName>
        <fullName evidence="2">Uncharacterized protein</fullName>
    </submittedName>
</protein>